<keyword evidence="12" id="KW-1185">Reference proteome</keyword>
<keyword evidence="8 10" id="KW-0333">Golgi apparatus</keyword>
<keyword evidence="6" id="KW-0735">Signal-anchor</keyword>
<dbReference type="GO" id="GO:0016758">
    <property type="term" value="F:hexosyltransferase activity"/>
    <property type="evidence" value="ECO:0007669"/>
    <property type="project" value="InterPro"/>
</dbReference>
<evidence type="ECO:0000256" key="3">
    <source>
        <dbReference type="ARBA" id="ARBA00022676"/>
    </source>
</evidence>
<dbReference type="OrthoDB" id="2139606at2759"/>
<accession>E4XM57</accession>
<dbReference type="AlphaFoldDB" id="E4XM57"/>
<comment type="subcellular location">
    <subcellularLocation>
        <location evidence="1 10">Golgi apparatus membrane</location>
        <topology evidence="1 10">Single-pass type II membrane protein</topology>
    </subcellularLocation>
</comment>
<reference evidence="11" key="1">
    <citation type="journal article" date="2010" name="Science">
        <title>Plasticity of animal genome architecture unmasked by rapid evolution of a pelagic tunicate.</title>
        <authorList>
            <person name="Denoeud F."/>
            <person name="Henriet S."/>
            <person name="Mungpakdee S."/>
            <person name="Aury J.M."/>
            <person name="Da Silva C."/>
            <person name="Brinkmann H."/>
            <person name="Mikhaleva J."/>
            <person name="Olsen L.C."/>
            <person name="Jubin C."/>
            <person name="Canestro C."/>
            <person name="Bouquet J.M."/>
            <person name="Danks G."/>
            <person name="Poulain J."/>
            <person name="Campsteijn C."/>
            <person name="Adamski M."/>
            <person name="Cross I."/>
            <person name="Yadetie F."/>
            <person name="Muffato M."/>
            <person name="Louis A."/>
            <person name="Butcher S."/>
            <person name="Tsagkogeorga G."/>
            <person name="Konrad A."/>
            <person name="Singh S."/>
            <person name="Jensen M.F."/>
            <person name="Cong E.H."/>
            <person name="Eikeseth-Otteraa H."/>
            <person name="Noel B."/>
            <person name="Anthouard V."/>
            <person name="Porcel B.M."/>
            <person name="Kachouri-Lafond R."/>
            <person name="Nishino A."/>
            <person name="Ugolini M."/>
            <person name="Chourrout P."/>
            <person name="Nishida H."/>
            <person name="Aasland R."/>
            <person name="Huzurbazar S."/>
            <person name="Westhof E."/>
            <person name="Delsuc F."/>
            <person name="Lehrach H."/>
            <person name="Reinhardt R."/>
            <person name="Weissenbach J."/>
            <person name="Roy S.W."/>
            <person name="Artiguenave F."/>
            <person name="Postlethwait J.H."/>
            <person name="Manak J.R."/>
            <person name="Thompson E.M."/>
            <person name="Jaillon O."/>
            <person name="Du Pasquier L."/>
            <person name="Boudinot P."/>
            <person name="Liberles D.A."/>
            <person name="Volff J.N."/>
            <person name="Philippe H."/>
            <person name="Lenhard B."/>
            <person name="Roest Crollius H."/>
            <person name="Wincker P."/>
            <person name="Chourrout D."/>
        </authorList>
    </citation>
    <scope>NUCLEOTIDE SEQUENCE [LARGE SCALE GENOMIC DNA]</scope>
</reference>
<keyword evidence="7" id="KW-1133">Transmembrane helix</keyword>
<evidence type="ECO:0000256" key="8">
    <source>
        <dbReference type="ARBA" id="ARBA00023034"/>
    </source>
</evidence>
<dbReference type="Pfam" id="PF01762">
    <property type="entry name" value="Galactosyl_T"/>
    <property type="match status" value="1"/>
</dbReference>
<keyword evidence="4" id="KW-0808">Transferase</keyword>
<keyword evidence="5" id="KW-0812">Transmembrane</keyword>
<evidence type="ECO:0000256" key="10">
    <source>
        <dbReference type="RuleBase" id="RU363063"/>
    </source>
</evidence>
<evidence type="ECO:0000256" key="2">
    <source>
        <dbReference type="ARBA" id="ARBA00008661"/>
    </source>
</evidence>
<organism evidence="11">
    <name type="scientific">Oikopleura dioica</name>
    <name type="common">Tunicate</name>
    <dbReference type="NCBI Taxonomy" id="34765"/>
    <lineage>
        <taxon>Eukaryota</taxon>
        <taxon>Metazoa</taxon>
        <taxon>Chordata</taxon>
        <taxon>Tunicata</taxon>
        <taxon>Appendicularia</taxon>
        <taxon>Copelata</taxon>
        <taxon>Oikopleuridae</taxon>
        <taxon>Oikopleura</taxon>
    </lineage>
</organism>
<protein>
    <recommendedName>
        <fullName evidence="10">Hexosyltransferase</fullName>
        <ecNumber evidence="10">2.4.1.-</ecNumber>
    </recommendedName>
</protein>
<dbReference type="EMBL" id="FN653074">
    <property type="protein sequence ID" value="CBY11064.1"/>
    <property type="molecule type" value="Genomic_DNA"/>
</dbReference>
<evidence type="ECO:0000256" key="9">
    <source>
        <dbReference type="ARBA" id="ARBA00023136"/>
    </source>
</evidence>
<dbReference type="EC" id="2.4.1.-" evidence="10"/>
<evidence type="ECO:0000256" key="4">
    <source>
        <dbReference type="ARBA" id="ARBA00022679"/>
    </source>
</evidence>
<gene>
    <name evidence="11" type="ORF">GSOID_T00014805001</name>
</gene>
<dbReference type="GO" id="GO:0000139">
    <property type="term" value="C:Golgi membrane"/>
    <property type="evidence" value="ECO:0007669"/>
    <property type="project" value="UniProtKB-SubCell"/>
</dbReference>
<dbReference type="GO" id="GO:0006493">
    <property type="term" value="P:protein O-linked glycosylation"/>
    <property type="evidence" value="ECO:0007669"/>
    <property type="project" value="TreeGrafter"/>
</dbReference>
<evidence type="ECO:0000256" key="7">
    <source>
        <dbReference type="ARBA" id="ARBA00022989"/>
    </source>
</evidence>
<evidence type="ECO:0000256" key="6">
    <source>
        <dbReference type="ARBA" id="ARBA00022968"/>
    </source>
</evidence>
<name>E4XM57_OIKDI</name>
<dbReference type="InParanoid" id="E4XM57"/>
<dbReference type="PANTHER" id="PTHR11214">
    <property type="entry name" value="BETA-1,3-N-ACETYLGLUCOSAMINYLTRANSFERASE"/>
    <property type="match status" value="1"/>
</dbReference>
<evidence type="ECO:0000313" key="12">
    <source>
        <dbReference type="Proteomes" id="UP000001307"/>
    </source>
</evidence>
<dbReference type="Proteomes" id="UP000001307">
    <property type="component" value="Unassembled WGS sequence"/>
</dbReference>
<comment type="similarity">
    <text evidence="2 10">Belongs to the glycosyltransferase 31 family.</text>
</comment>
<proteinExistence type="inferred from homology"/>
<dbReference type="Gene3D" id="3.90.550.50">
    <property type="match status" value="1"/>
</dbReference>
<dbReference type="InterPro" id="IPR002659">
    <property type="entry name" value="Glyco_trans_31"/>
</dbReference>
<evidence type="ECO:0000256" key="1">
    <source>
        <dbReference type="ARBA" id="ARBA00004323"/>
    </source>
</evidence>
<sequence>MRFKIDMIQAILLFISLSLYFKFAAHINSKIIYSTISGKQQLGGAETLPKLKFFIDHGSYVPLSSNITKYEIIHSPKENLEDVEIVFGIKTKLAGSGRERRNAVRRSFGNKTLYENHFKTKFVFLVGRVENFSDNWIAEEAKKYDDILYGSFYDSYWNLTFKDSMLFTWTEQNAPNLKFLYRGDDDNFLNPLQIIRFFKEHWQFAYDQAAIWGAV</sequence>
<dbReference type="PANTHER" id="PTHR11214:SF3">
    <property type="entry name" value="BETA-1,3-GALACTOSYLTRANSFERASE 6"/>
    <property type="match status" value="1"/>
</dbReference>
<keyword evidence="9" id="KW-0472">Membrane</keyword>
<keyword evidence="3 10" id="KW-0328">Glycosyltransferase</keyword>
<evidence type="ECO:0000256" key="5">
    <source>
        <dbReference type="ARBA" id="ARBA00022692"/>
    </source>
</evidence>
<evidence type="ECO:0000313" key="11">
    <source>
        <dbReference type="EMBL" id="CBY11064.1"/>
    </source>
</evidence>